<evidence type="ECO:0000256" key="3">
    <source>
        <dbReference type="ARBA" id="ARBA00022964"/>
    </source>
</evidence>
<evidence type="ECO:0000256" key="1">
    <source>
        <dbReference type="ARBA" id="ARBA00001954"/>
    </source>
</evidence>
<name>A0A0C3D4R6_9AGAM</name>
<feature type="non-terminal residue" evidence="7">
    <location>
        <position position="1"/>
    </location>
</feature>
<dbReference type="GO" id="GO:0051213">
    <property type="term" value="F:dioxygenase activity"/>
    <property type="evidence" value="ECO:0007669"/>
    <property type="project" value="UniProtKB-KW"/>
</dbReference>
<proteinExistence type="predicted"/>
<dbReference type="Gene3D" id="3.60.130.30">
    <property type="match status" value="1"/>
</dbReference>
<evidence type="ECO:0000313" key="7">
    <source>
        <dbReference type="EMBL" id="KIM51076.1"/>
    </source>
</evidence>
<gene>
    <name evidence="7" type="ORF">SCLCIDRAFT_144111</name>
</gene>
<reference evidence="7 8" key="1">
    <citation type="submission" date="2014-04" db="EMBL/GenBank/DDBJ databases">
        <authorList>
            <consortium name="DOE Joint Genome Institute"/>
            <person name="Kuo A."/>
            <person name="Kohler A."/>
            <person name="Nagy L.G."/>
            <person name="Floudas D."/>
            <person name="Copeland A."/>
            <person name="Barry K.W."/>
            <person name="Cichocki N."/>
            <person name="Veneault-Fourrey C."/>
            <person name="LaButti K."/>
            <person name="Lindquist E.A."/>
            <person name="Lipzen A."/>
            <person name="Lundell T."/>
            <person name="Morin E."/>
            <person name="Murat C."/>
            <person name="Sun H."/>
            <person name="Tunlid A."/>
            <person name="Henrissat B."/>
            <person name="Grigoriev I.V."/>
            <person name="Hibbett D.S."/>
            <person name="Martin F."/>
            <person name="Nordberg H.P."/>
            <person name="Cantor M.N."/>
            <person name="Hua S.X."/>
        </authorList>
    </citation>
    <scope>NUCLEOTIDE SEQUENCE [LARGE SCALE GENOMIC DNA]</scope>
    <source>
        <strain evidence="7 8">Foug A</strain>
    </source>
</reference>
<keyword evidence="3" id="KW-0223">Dioxygenase</keyword>
<protein>
    <recommendedName>
        <fullName evidence="6">2OGFeDO JBP1/TET oxygenase domain-containing protein</fullName>
    </recommendedName>
</protein>
<accession>A0A0C3D4R6</accession>
<feature type="domain" description="2OGFeDO JBP1/TET oxygenase" evidence="6">
    <location>
        <begin position="8"/>
        <end position="137"/>
    </location>
</feature>
<evidence type="ECO:0000259" key="6">
    <source>
        <dbReference type="Pfam" id="PF12851"/>
    </source>
</evidence>
<sequence>WASKMSYPSAILSAALSIMHPPMYNAGLRRMETLSAWAAENDELMGDALADWSTVYTNISLIANQGTPFHCDPHSQSNWYDILVSVGEYKNCYLDIPTLSVKLEYSPGTAITFSGRLLRHGVNKVEGNRCCFAYYMRDNIHNFLRVPATEWMTVAMVRNALASG</sequence>
<dbReference type="Pfam" id="PF12851">
    <property type="entry name" value="Tet_JBP"/>
    <property type="match status" value="1"/>
</dbReference>
<evidence type="ECO:0000256" key="4">
    <source>
        <dbReference type="ARBA" id="ARBA00023002"/>
    </source>
</evidence>
<reference evidence="8" key="2">
    <citation type="submission" date="2015-01" db="EMBL/GenBank/DDBJ databases">
        <title>Evolutionary Origins and Diversification of the Mycorrhizal Mutualists.</title>
        <authorList>
            <consortium name="DOE Joint Genome Institute"/>
            <consortium name="Mycorrhizal Genomics Consortium"/>
            <person name="Kohler A."/>
            <person name="Kuo A."/>
            <person name="Nagy L.G."/>
            <person name="Floudas D."/>
            <person name="Copeland A."/>
            <person name="Barry K.W."/>
            <person name="Cichocki N."/>
            <person name="Veneault-Fourrey C."/>
            <person name="LaButti K."/>
            <person name="Lindquist E.A."/>
            <person name="Lipzen A."/>
            <person name="Lundell T."/>
            <person name="Morin E."/>
            <person name="Murat C."/>
            <person name="Riley R."/>
            <person name="Ohm R."/>
            <person name="Sun H."/>
            <person name="Tunlid A."/>
            <person name="Henrissat B."/>
            <person name="Grigoriev I.V."/>
            <person name="Hibbett D.S."/>
            <person name="Martin F."/>
        </authorList>
    </citation>
    <scope>NUCLEOTIDE SEQUENCE [LARGE SCALE GENOMIC DNA]</scope>
    <source>
        <strain evidence="8">Foug A</strain>
    </source>
</reference>
<keyword evidence="5" id="KW-0408">Iron</keyword>
<dbReference type="OrthoDB" id="3200752at2759"/>
<evidence type="ECO:0000313" key="8">
    <source>
        <dbReference type="Proteomes" id="UP000053989"/>
    </source>
</evidence>
<dbReference type="InParanoid" id="A0A0C3D4R6"/>
<evidence type="ECO:0000256" key="2">
    <source>
        <dbReference type="ARBA" id="ARBA00022723"/>
    </source>
</evidence>
<dbReference type="HOGENOM" id="CLU_039070_2_0_1"/>
<dbReference type="InterPro" id="IPR024779">
    <property type="entry name" value="2OGFeDO_JBP1/TET_oxygenase_dom"/>
</dbReference>
<dbReference type="EMBL" id="KN822289">
    <property type="protein sequence ID" value="KIM51076.1"/>
    <property type="molecule type" value="Genomic_DNA"/>
</dbReference>
<dbReference type="GO" id="GO:0046872">
    <property type="term" value="F:metal ion binding"/>
    <property type="evidence" value="ECO:0007669"/>
    <property type="project" value="UniProtKB-KW"/>
</dbReference>
<comment type="cofactor">
    <cofactor evidence="1">
        <name>Fe(2+)</name>
        <dbReference type="ChEBI" id="CHEBI:29033"/>
    </cofactor>
</comment>
<keyword evidence="2" id="KW-0479">Metal-binding</keyword>
<dbReference type="Proteomes" id="UP000053989">
    <property type="component" value="Unassembled WGS sequence"/>
</dbReference>
<keyword evidence="4" id="KW-0560">Oxidoreductase</keyword>
<evidence type="ECO:0000256" key="5">
    <source>
        <dbReference type="ARBA" id="ARBA00023004"/>
    </source>
</evidence>
<dbReference type="AlphaFoldDB" id="A0A0C3D4R6"/>
<organism evidence="7 8">
    <name type="scientific">Scleroderma citrinum Foug A</name>
    <dbReference type="NCBI Taxonomy" id="1036808"/>
    <lineage>
        <taxon>Eukaryota</taxon>
        <taxon>Fungi</taxon>
        <taxon>Dikarya</taxon>
        <taxon>Basidiomycota</taxon>
        <taxon>Agaricomycotina</taxon>
        <taxon>Agaricomycetes</taxon>
        <taxon>Agaricomycetidae</taxon>
        <taxon>Boletales</taxon>
        <taxon>Sclerodermatineae</taxon>
        <taxon>Sclerodermataceae</taxon>
        <taxon>Scleroderma</taxon>
    </lineage>
</organism>
<keyword evidence="8" id="KW-1185">Reference proteome</keyword>